<dbReference type="Pfam" id="PF21857">
    <property type="entry name" value="DUF6913"/>
    <property type="match status" value="1"/>
</dbReference>
<gene>
    <name evidence="1" type="ORF">BWR22_10100</name>
</gene>
<proteinExistence type="predicted"/>
<dbReference type="Proteomes" id="UP000187506">
    <property type="component" value="Chromosome"/>
</dbReference>
<organism evidence="1 2">
    <name type="scientific">Lacinutrix venerupis</name>
    <dbReference type="NCBI Taxonomy" id="1486034"/>
    <lineage>
        <taxon>Bacteria</taxon>
        <taxon>Pseudomonadati</taxon>
        <taxon>Bacteroidota</taxon>
        <taxon>Flavobacteriia</taxon>
        <taxon>Flavobacteriales</taxon>
        <taxon>Flavobacteriaceae</taxon>
        <taxon>Lacinutrix</taxon>
    </lineage>
</organism>
<dbReference type="EMBL" id="CP019352">
    <property type="protein sequence ID" value="APY00648.1"/>
    <property type="molecule type" value="Genomic_DNA"/>
</dbReference>
<protein>
    <submittedName>
        <fullName evidence="1">Uncharacterized protein</fullName>
    </submittedName>
</protein>
<accession>A0AAC9LN53</accession>
<dbReference type="InterPro" id="IPR054207">
    <property type="entry name" value="DUF6913"/>
</dbReference>
<evidence type="ECO:0000313" key="2">
    <source>
        <dbReference type="Proteomes" id="UP000187506"/>
    </source>
</evidence>
<name>A0AAC9LN53_9FLAO</name>
<keyword evidence="2" id="KW-1185">Reference proteome</keyword>
<reference evidence="1 2" key="1">
    <citation type="submission" date="2017-01" db="EMBL/GenBank/DDBJ databases">
        <title>Complete genome of Lacinutrix venerupis DOK2-8 isolated from seawater in Dokdo.</title>
        <authorList>
            <person name="Chi W.-J."/>
            <person name="Kim J.H."/>
        </authorList>
    </citation>
    <scope>NUCLEOTIDE SEQUENCE [LARGE SCALE GENOMIC DNA]</scope>
    <source>
        <strain evidence="1 2">DOK2-8</strain>
    </source>
</reference>
<evidence type="ECO:0000313" key="1">
    <source>
        <dbReference type="EMBL" id="APY00648.1"/>
    </source>
</evidence>
<sequence length="172" mass="20114">MILKGLKEKSNKNYINSRLKNRVVSQSNSKINSIGVIFNAEEIDNLPDFNFLAKNLYLNKEEIEIIAFKEQVKKEEKTFKPTFTLKHLGWKGVIKDKELQQFLNKEFDLLISYFKNDTTPLKLLTVSSKSKFKVGVLETDERVNDLIIKTEMNDFKTFTSELKKYLNILNKI</sequence>
<dbReference type="AlphaFoldDB" id="A0AAC9LN53"/>
<dbReference type="KEGG" id="lvn:BWR22_10100"/>
<dbReference type="RefSeq" id="WP_076733554.1">
    <property type="nucleotide sequence ID" value="NZ_CP019352.1"/>
</dbReference>